<dbReference type="EMBL" id="CADCTU010000337">
    <property type="protein sequence ID" value="CAA9310891.1"/>
    <property type="molecule type" value="Genomic_DNA"/>
</dbReference>
<evidence type="ECO:0000256" key="2">
    <source>
        <dbReference type="ARBA" id="ARBA00022532"/>
    </source>
</evidence>
<feature type="binding site" evidence="7">
    <location>
        <position position="256"/>
    </location>
    <ligand>
        <name>substrate</name>
        <note>ligand shared with subunit alpha</note>
    </ligand>
</feature>
<dbReference type="GO" id="GO:0005524">
    <property type="term" value="F:ATP binding"/>
    <property type="evidence" value="ECO:0007669"/>
    <property type="project" value="UniProtKB-UniRule"/>
</dbReference>
<evidence type="ECO:0000256" key="1">
    <source>
        <dbReference type="ARBA" id="ARBA00009182"/>
    </source>
</evidence>
<dbReference type="GO" id="GO:0004775">
    <property type="term" value="F:succinate-CoA ligase (ADP-forming) activity"/>
    <property type="evidence" value="ECO:0007669"/>
    <property type="project" value="UniProtKB-UniRule"/>
</dbReference>
<dbReference type="Gene3D" id="3.40.50.261">
    <property type="entry name" value="Succinyl-CoA synthetase domains"/>
    <property type="match status" value="1"/>
</dbReference>
<dbReference type="FunFam" id="3.40.50.261:FF:000001">
    <property type="entry name" value="Succinate--CoA ligase [ADP-forming] subunit beta"/>
    <property type="match status" value="1"/>
</dbReference>
<dbReference type="Gene3D" id="3.30.470.20">
    <property type="entry name" value="ATP-grasp fold, B domain"/>
    <property type="match status" value="1"/>
</dbReference>
<dbReference type="NCBIfam" id="TIGR01016">
    <property type="entry name" value="sucCoAbeta"/>
    <property type="match status" value="1"/>
</dbReference>
<feature type="binding site" evidence="7">
    <location>
        <position position="191"/>
    </location>
    <ligand>
        <name>Mg(2+)</name>
        <dbReference type="ChEBI" id="CHEBI:18420"/>
    </ligand>
</feature>
<dbReference type="HAMAP" id="MF_00558">
    <property type="entry name" value="Succ_CoA_beta"/>
    <property type="match status" value="1"/>
</dbReference>
<keyword evidence="3 7" id="KW-0436">Ligase</keyword>
<feature type="binding site" evidence="7">
    <location>
        <begin position="313"/>
        <end position="315"/>
    </location>
    <ligand>
        <name>substrate</name>
        <note>ligand shared with subunit alpha</note>
    </ligand>
</feature>
<keyword evidence="5 7" id="KW-0547">Nucleotide-binding</keyword>
<gene>
    <name evidence="7" type="primary">sucC</name>
    <name evidence="10" type="ORF">AVDCRST_MAG11-1488</name>
</gene>
<comment type="similarity">
    <text evidence="1 7">Belongs to the succinate/malate CoA ligase beta subunit family.</text>
</comment>
<feature type="binding site" evidence="7">
    <location>
        <position position="205"/>
    </location>
    <ligand>
        <name>Mg(2+)</name>
        <dbReference type="ChEBI" id="CHEBI:18420"/>
    </ligand>
</feature>
<dbReference type="UniPathway" id="UPA00223">
    <property type="reaction ID" value="UER00999"/>
</dbReference>
<dbReference type="GO" id="GO:0006099">
    <property type="term" value="P:tricarboxylic acid cycle"/>
    <property type="evidence" value="ECO:0007669"/>
    <property type="project" value="UniProtKB-UniRule"/>
</dbReference>
<dbReference type="EC" id="6.2.1.5" evidence="7"/>
<dbReference type="PANTHER" id="PTHR11815:SF10">
    <property type="entry name" value="SUCCINATE--COA LIGASE [GDP-FORMING] SUBUNIT BETA, MITOCHONDRIAL"/>
    <property type="match status" value="1"/>
</dbReference>
<feature type="binding site" evidence="7">
    <location>
        <position position="99"/>
    </location>
    <ligand>
        <name>ATP</name>
        <dbReference type="ChEBI" id="CHEBI:30616"/>
    </ligand>
</feature>
<comment type="catalytic activity">
    <reaction evidence="7">
        <text>succinate + ATP + CoA = succinyl-CoA + ADP + phosphate</text>
        <dbReference type="Rhea" id="RHEA:17661"/>
        <dbReference type="ChEBI" id="CHEBI:30031"/>
        <dbReference type="ChEBI" id="CHEBI:30616"/>
        <dbReference type="ChEBI" id="CHEBI:43474"/>
        <dbReference type="ChEBI" id="CHEBI:57287"/>
        <dbReference type="ChEBI" id="CHEBI:57292"/>
        <dbReference type="ChEBI" id="CHEBI:456216"/>
        <dbReference type="EC" id="6.2.1.5"/>
    </reaction>
</comment>
<dbReference type="AlphaFoldDB" id="A0A6J4KNL2"/>
<reference evidence="10" key="1">
    <citation type="submission" date="2020-02" db="EMBL/GenBank/DDBJ databases">
        <authorList>
            <person name="Meier V. D."/>
        </authorList>
    </citation>
    <scope>NUCLEOTIDE SEQUENCE</scope>
    <source>
        <strain evidence="10">AVDCRST_MAG11</strain>
    </source>
</reference>
<name>A0A6J4KNL2_9BACT</name>
<dbReference type="NCBIfam" id="NF001913">
    <property type="entry name" value="PRK00696.1"/>
    <property type="match status" value="1"/>
</dbReference>
<evidence type="ECO:0000256" key="7">
    <source>
        <dbReference type="HAMAP-Rule" id="MF_00558"/>
    </source>
</evidence>
<evidence type="ECO:0000256" key="8">
    <source>
        <dbReference type="PROSITE-ProRule" id="PRU00409"/>
    </source>
</evidence>
<evidence type="ECO:0000256" key="4">
    <source>
        <dbReference type="ARBA" id="ARBA00022723"/>
    </source>
</evidence>
<dbReference type="GO" id="GO:0006104">
    <property type="term" value="P:succinyl-CoA metabolic process"/>
    <property type="evidence" value="ECO:0007669"/>
    <property type="project" value="TreeGrafter"/>
</dbReference>
<protein>
    <recommendedName>
        <fullName evidence="7">Succinate--CoA ligase [ADP-forming] subunit beta</fullName>
        <ecNumber evidence="7">6.2.1.5</ecNumber>
    </recommendedName>
    <alternativeName>
        <fullName evidence="7">Succinyl-CoA synthetase subunit beta</fullName>
        <shortName evidence="7">SCS-beta</shortName>
    </alternativeName>
</protein>
<comment type="caution">
    <text evidence="7">Lacks conserved residue(s) required for the propagation of feature annotation.</text>
</comment>
<evidence type="ECO:0000256" key="5">
    <source>
        <dbReference type="ARBA" id="ARBA00022741"/>
    </source>
</evidence>
<comment type="cofactor">
    <cofactor evidence="7">
        <name>Mg(2+)</name>
        <dbReference type="ChEBI" id="CHEBI:18420"/>
    </cofactor>
    <text evidence="7">Binds 1 Mg(2+) ion per subunit.</text>
</comment>
<comment type="subunit">
    <text evidence="7">Heterotetramer of two alpha and two beta subunits.</text>
</comment>
<dbReference type="PIRSF" id="PIRSF001554">
    <property type="entry name" value="SucCS_beta"/>
    <property type="match status" value="1"/>
</dbReference>
<dbReference type="FunFam" id="3.30.470.20:FF:000002">
    <property type="entry name" value="Succinate--CoA ligase [ADP-forming] subunit beta"/>
    <property type="match status" value="1"/>
</dbReference>
<dbReference type="SUPFAM" id="SSF52210">
    <property type="entry name" value="Succinyl-CoA synthetase domains"/>
    <property type="match status" value="1"/>
</dbReference>
<dbReference type="FunFam" id="3.30.1490.20:FF:000014">
    <property type="entry name" value="Succinate--CoA ligase [ADP-forming] subunit beta"/>
    <property type="match status" value="1"/>
</dbReference>
<feature type="binding site" evidence="7">
    <location>
        <position position="45"/>
    </location>
    <ligand>
        <name>ATP</name>
        <dbReference type="ChEBI" id="CHEBI:30616"/>
    </ligand>
</feature>
<feature type="domain" description="ATP-grasp" evidence="9">
    <location>
        <begin position="9"/>
        <end position="241"/>
    </location>
</feature>
<sequence length="387" mass="40979">MNIHEYQAKDILRRVGVPIPPGDVATTPDEAEALARKYGTPVVVKAQVHAGGRGKAGGVKLAKTPAEAREKAQAILGMQIKGLTVEKVLVTEAADIASEAYVGIIVDRASKKAVFMVSPAGGIDIEEVAAQTPEKIMRLPVDPRYGLRPYEAMQMGFFLYDDVKKARAAAKIMQQLYEGFAQSGASLAEINPLVVTPGGDVVALDAKMVVDDNELERRADLEALRDETAEDPAEVDARKANLTFIKLDGNVGCVVNGAGLAMATMDLVKFYGGEPANFLDIGGSSNPEKVVNALRIITSDANVKAILFNIFGGITRTDDVANGIVTATKQNPLKVPIVIRLTGTNEEIAVRILQENGFEAMTDMDEAVQKAVALATGAAPARAGAAQ</sequence>
<keyword evidence="2 7" id="KW-0816">Tricarboxylic acid cycle</keyword>
<dbReference type="PROSITE" id="PS01217">
    <property type="entry name" value="SUCCINYL_COA_LIG_3"/>
    <property type="match status" value="1"/>
</dbReference>
<accession>A0A6J4KNL2</accession>
<dbReference type="InterPro" id="IPR013650">
    <property type="entry name" value="ATP-grasp_succ-CoA_synth-type"/>
</dbReference>
<dbReference type="GO" id="GO:0005829">
    <property type="term" value="C:cytosol"/>
    <property type="evidence" value="ECO:0007669"/>
    <property type="project" value="TreeGrafter"/>
</dbReference>
<comment type="function">
    <text evidence="7">Succinyl-CoA synthetase functions in the citric acid cycle (TCA), coupling the hydrolysis of succinyl-CoA to the synthesis of either ATP or GTP and thus represents the only step of substrate-level phosphorylation in the TCA. The beta subunit provides nucleotide specificity of the enzyme and binds the substrate succinate, while the binding sites for coenzyme A and phosphate are found in the alpha subunit.</text>
</comment>
<feature type="binding site" evidence="7">
    <location>
        <position position="94"/>
    </location>
    <ligand>
        <name>ATP</name>
        <dbReference type="ChEBI" id="CHEBI:30616"/>
    </ligand>
</feature>
<dbReference type="Gene3D" id="3.30.1490.20">
    <property type="entry name" value="ATP-grasp fold, A domain"/>
    <property type="match status" value="1"/>
</dbReference>
<evidence type="ECO:0000313" key="10">
    <source>
        <dbReference type="EMBL" id="CAA9310891.1"/>
    </source>
</evidence>
<dbReference type="PROSITE" id="PS50975">
    <property type="entry name" value="ATP_GRASP"/>
    <property type="match status" value="1"/>
</dbReference>
<dbReference type="InterPro" id="IPR017866">
    <property type="entry name" value="Succ-CoA_synthase_bsu_CS"/>
</dbReference>
<dbReference type="InterPro" id="IPR011761">
    <property type="entry name" value="ATP-grasp"/>
</dbReference>
<proteinExistence type="inferred from homology"/>
<evidence type="ECO:0000256" key="6">
    <source>
        <dbReference type="ARBA" id="ARBA00022842"/>
    </source>
</evidence>
<dbReference type="InterPro" id="IPR005809">
    <property type="entry name" value="Succ_CoA_ligase-like_bsu"/>
</dbReference>
<dbReference type="Pfam" id="PF00549">
    <property type="entry name" value="Ligase_CoA"/>
    <property type="match status" value="1"/>
</dbReference>
<evidence type="ECO:0000259" key="9">
    <source>
        <dbReference type="PROSITE" id="PS50975"/>
    </source>
</evidence>
<organism evidence="10">
    <name type="scientific">uncultured Gemmatimonadaceae bacterium</name>
    <dbReference type="NCBI Taxonomy" id="246130"/>
    <lineage>
        <taxon>Bacteria</taxon>
        <taxon>Pseudomonadati</taxon>
        <taxon>Gemmatimonadota</taxon>
        <taxon>Gemmatimonadia</taxon>
        <taxon>Gemmatimonadales</taxon>
        <taxon>Gemmatimonadaceae</taxon>
        <taxon>environmental samples</taxon>
    </lineage>
</organism>
<evidence type="ECO:0000256" key="3">
    <source>
        <dbReference type="ARBA" id="ARBA00022598"/>
    </source>
</evidence>
<dbReference type="GO" id="GO:0042709">
    <property type="term" value="C:succinate-CoA ligase complex"/>
    <property type="evidence" value="ECO:0007669"/>
    <property type="project" value="TreeGrafter"/>
</dbReference>
<dbReference type="Pfam" id="PF08442">
    <property type="entry name" value="ATP-grasp_2"/>
    <property type="match status" value="1"/>
</dbReference>
<keyword evidence="7 8" id="KW-0067">ATP-binding</keyword>
<comment type="catalytic activity">
    <reaction evidence="7">
        <text>GTP + succinate + CoA = succinyl-CoA + GDP + phosphate</text>
        <dbReference type="Rhea" id="RHEA:22120"/>
        <dbReference type="ChEBI" id="CHEBI:30031"/>
        <dbReference type="ChEBI" id="CHEBI:37565"/>
        <dbReference type="ChEBI" id="CHEBI:43474"/>
        <dbReference type="ChEBI" id="CHEBI:57287"/>
        <dbReference type="ChEBI" id="CHEBI:57292"/>
        <dbReference type="ChEBI" id="CHEBI:58189"/>
    </reaction>
</comment>
<dbReference type="InterPro" id="IPR005811">
    <property type="entry name" value="SUCC_ACL_C"/>
</dbReference>
<dbReference type="SUPFAM" id="SSF56059">
    <property type="entry name" value="Glutathione synthetase ATP-binding domain-like"/>
    <property type="match status" value="1"/>
</dbReference>
<dbReference type="InterPro" id="IPR013815">
    <property type="entry name" value="ATP_grasp_subdomain_1"/>
</dbReference>
<dbReference type="PANTHER" id="PTHR11815">
    <property type="entry name" value="SUCCINYL-COA SYNTHETASE BETA CHAIN"/>
    <property type="match status" value="1"/>
</dbReference>
<dbReference type="GO" id="GO:0000287">
    <property type="term" value="F:magnesium ion binding"/>
    <property type="evidence" value="ECO:0007669"/>
    <property type="project" value="UniProtKB-UniRule"/>
</dbReference>
<keyword evidence="6 7" id="KW-0460">Magnesium</keyword>
<dbReference type="InterPro" id="IPR016102">
    <property type="entry name" value="Succinyl-CoA_synth-like"/>
</dbReference>
<keyword evidence="4 7" id="KW-0479">Metal-binding</keyword>
<feature type="binding site" evidence="7">
    <location>
        <begin position="52"/>
        <end position="54"/>
    </location>
    <ligand>
        <name>ATP</name>
        <dbReference type="ChEBI" id="CHEBI:30616"/>
    </ligand>
</feature>
<comment type="pathway">
    <text evidence="7">Carbohydrate metabolism; tricarboxylic acid cycle; succinate from succinyl-CoA (ligase route): step 1/1.</text>
</comment>